<dbReference type="InterPro" id="IPR036291">
    <property type="entry name" value="NAD(P)-bd_dom_sf"/>
</dbReference>
<protein>
    <submittedName>
        <fullName evidence="2">SDR family NAD(P)-dependent oxidoreductase</fullName>
    </submittedName>
</protein>
<dbReference type="PANTHER" id="PTHR43157">
    <property type="entry name" value="PHOSPHATIDYLINOSITOL-GLYCAN BIOSYNTHESIS CLASS F PROTEIN-RELATED"/>
    <property type="match status" value="1"/>
</dbReference>
<name>A0ABR8YY35_9MICO</name>
<dbReference type="RefSeq" id="WP_251838129.1">
    <property type="nucleotide sequence ID" value="NZ_JACSPO010000001.1"/>
</dbReference>
<keyword evidence="3" id="KW-1185">Reference proteome</keyword>
<keyword evidence="1" id="KW-0560">Oxidoreductase</keyword>
<gene>
    <name evidence="2" type="ORF">H9624_01440</name>
</gene>
<dbReference type="Proteomes" id="UP000661894">
    <property type="component" value="Unassembled WGS sequence"/>
</dbReference>
<comment type="caution">
    <text evidence="2">The sequence shown here is derived from an EMBL/GenBank/DDBJ whole genome shotgun (WGS) entry which is preliminary data.</text>
</comment>
<dbReference type="InterPro" id="IPR002347">
    <property type="entry name" value="SDR_fam"/>
</dbReference>
<evidence type="ECO:0000313" key="3">
    <source>
        <dbReference type="Proteomes" id="UP000661894"/>
    </source>
</evidence>
<dbReference type="Pfam" id="PF00106">
    <property type="entry name" value="adh_short"/>
    <property type="match status" value="1"/>
</dbReference>
<dbReference type="Gene3D" id="3.40.50.720">
    <property type="entry name" value="NAD(P)-binding Rossmann-like Domain"/>
    <property type="match status" value="1"/>
</dbReference>
<dbReference type="EMBL" id="JACSPO010000001">
    <property type="protein sequence ID" value="MBD8060983.1"/>
    <property type="molecule type" value="Genomic_DNA"/>
</dbReference>
<proteinExistence type="predicted"/>
<accession>A0ABR8YY35</accession>
<evidence type="ECO:0000256" key="1">
    <source>
        <dbReference type="ARBA" id="ARBA00023002"/>
    </source>
</evidence>
<organism evidence="2 3">
    <name type="scientific">Oceanitalea stevensii</name>
    <dbReference type="NCBI Taxonomy" id="2763072"/>
    <lineage>
        <taxon>Bacteria</taxon>
        <taxon>Bacillati</taxon>
        <taxon>Actinomycetota</taxon>
        <taxon>Actinomycetes</taxon>
        <taxon>Micrococcales</taxon>
        <taxon>Bogoriellaceae</taxon>
        <taxon>Georgenia</taxon>
    </lineage>
</organism>
<sequence length="290" mass="30643">MPGKTIVLTGASDGIGAAAARRLVADGHTVALVGRSAEKTRAVADELGADHFLADFTELAQVRSLAATLASTYPRIDVLANNAGGIFGDRTRTVDGFEKTLQVNHLAPFLLTNLLMDTLTASGASVVTTSSAAARLFGKIDLDDLDNEARYFARKAYGDAKLANILVTKELHRRFASHGVSAAAFHPGVVRTNFASDTTSLMRLVYRTPLRYLSGVVGPEQGARLLVDLAEGTPGRDWVSGEYYEKGRVARTNPQASDAGLAARLWDRSAELVGLTRPPSSSSAAEGAAT</sequence>
<evidence type="ECO:0000313" key="2">
    <source>
        <dbReference type="EMBL" id="MBD8060983.1"/>
    </source>
</evidence>
<dbReference type="PANTHER" id="PTHR43157:SF31">
    <property type="entry name" value="PHOSPHATIDYLINOSITOL-GLYCAN BIOSYNTHESIS CLASS F PROTEIN"/>
    <property type="match status" value="1"/>
</dbReference>
<reference evidence="2 3" key="1">
    <citation type="submission" date="2020-08" db="EMBL/GenBank/DDBJ databases">
        <title>A Genomic Blueprint of the Chicken Gut Microbiome.</title>
        <authorList>
            <person name="Gilroy R."/>
            <person name="Ravi A."/>
            <person name="Getino M."/>
            <person name="Pursley I."/>
            <person name="Horton D.L."/>
            <person name="Alikhan N.-F."/>
            <person name="Baker D."/>
            <person name="Gharbi K."/>
            <person name="Hall N."/>
            <person name="Watson M."/>
            <person name="Adriaenssens E.M."/>
            <person name="Foster-Nyarko E."/>
            <person name="Jarju S."/>
            <person name="Secka A."/>
            <person name="Antonio M."/>
            <person name="Oren A."/>
            <person name="Chaudhuri R."/>
            <person name="La Ragione R.M."/>
            <person name="Hildebrand F."/>
            <person name="Pallen M.J."/>
        </authorList>
    </citation>
    <scope>NUCLEOTIDE SEQUENCE [LARGE SCALE GENOMIC DNA]</scope>
    <source>
        <strain evidence="2 3">Sa1BUA1</strain>
    </source>
</reference>
<dbReference type="SUPFAM" id="SSF51735">
    <property type="entry name" value="NAD(P)-binding Rossmann-fold domains"/>
    <property type="match status" value="1"/>
</dbReference>
<dbReference type="PRINTS" id="PR00081">
    <property type="entry name" value="GDHRDH"/>
</dbReference>